<dbReference type="STRING" id="51031.W2SYA0"/>
<evidence type="ECO:0000313" key="1">
    <source>
        <dbReference type="EMBL" id="ETN74518.1"/>
    </source>
</evidence>
<keyword evidence="2" id="KW-1185">Reference proteome</keyword>
<organism evidence="1 2">
    <name type="scientific">Necator americanus</name>
    <name type="common">Human hookworm</name>
    <dbReference type="NCBI Taxonomy" id="51031"/>
    <lineage>
        <taxon>Eukaryota</taxon>
        <taxon>Metazoa</taxon>
        <taxon>Ecdysozoa</taxon>
        <taxon>Nematoda</taxon>
        <taxon>Chromadorea</taxon>
        <taxon>Rhabditida</taxon>
        <taxon>Rhabditina</taxon>
        <taxon>Rhabditomorpha</taxon>
        <taxon>Strongyloidea</taxon>
        <taxon>Ancylostomatidae</taxon>
        <taxon>Bunostominae</taxon>
        <taxon>Necator</taxon>
    </lineage>
</organism>
<dbReference type="Proteomes" id="UP000053676">
    <property type="component" value="Unassembled WGS sequence"/>
</dbReference>
<gene>
    <name evidence="1" type="ORF">NECAME_04004</name>
</gene>
<proteinExistence type="predicted"/>
<dbReference type="SUPFAM" id="SSF57850">
    <property type="entry name" value="RING/U-box"/>
    <property type="match status" value="1"/>
</dbReference>
<dbReference type="EMBL" id="KI660355">
    <property type="protein sequence ID" value="ETN74518.1"/>
    <property type="molecule type" value="Genomic_DNA"/>
</dbReference>
<feature type="non-terminal residue" evidence="1">
    <location>
        <position position="1"/>
    </location>
</feature>
<dbReference type="AlphaFoldDB" id="W2SYA0"/>
<evidence type="ECO:0000313" key="2">
    <source>
        <dbReference type="Proteomes" id="UP000053676"/>
    </source>
</evidence>
<reference evidence="2" key="1">
    <citation type="journal article" date="2014" name="Nat. Genet.">
        <title>Genome of the human hookworm Necator americanus.</title>
        <authorList>
            <person name="Tang Y.T."/>
            <person name="Gao X."/>
            <person name="Rosa B.A."/>
            <person name="Abubucker S."/>
            <person name="Hallsworth-Pepin K."/>
            <person name="Martin J."/>
            <person name="Tyagi R."/>
            <person name="Heizer E."/>
            <person name="Zhang X."/>
            <person name="Bhonagiri-Palsikar V."/>
            <person name="Minx P."/>
            <person name="Warren W.C."/>
            <person name="Wang Q."/>
            <person name="Zhan B."/>
            <person name="Hotez P.J."/>
            <person name="Sternberg P.W."/>
            <person name="Dougall A."/>
            <person name="Gaze S.T."/>
            <person name="Mulvenna J."/>
            <person name="Sotillo J."/>
            <person name="Ranganathan S."/>
            <person name="Rabelo E.M."/>
            <person name="Wilson R.K."/>
            <person name="Felgner P.L."/>
            <person name="Bethony J."/>
            <person name="Hawdon J.M."/>
            <person name="Gasser R.B."/>
            <person name="Loukas A."/>
            <person name="Mitreva M."/>
        </authorList>
    </citation>
    <scope>NUCLEOTIDE SEQUENCE [LARGE SCALE GENOMIC DNA]</scope>
</reference>
<accession>W2SYA0</accession>
<name>W2SYA0_NECAM</name>
<sequence>GSQHSLELVECLLDYPAFRDGLFCDYSSLINKILGTCSHETFITKQLLLCINQESAEDLRSLRHQLCRKIGGIIEEQCIVCCTGVNKAAYIFGCGHVVHMECDNGKRRCPCTRTNIKKQSRSQYETNVSMLGSRYKPNCKKLEIYLQSGIVLCC</sequence>
<protein>
    <submittedName>
        <fullName evidence="1">Uncharacterized protein</fullName>
    </submittedName>
</protein>
<dbReference type="KEGG" id="nai:NECAME_04004"/>